<dbReference type="EC" id="6.3.1.2" evidence="3"/>
<gene>
    <name evidence="19" type="primary">glnA</name>
    <name evidence="19" type="ORF">IAA61_03910</name>
</gene>
<keyword evidence="9 13" id="KW-0067">ATP-binding</keyword>
<proteinExistence type="inferred from homology"/>
<dbReference type="PROSITE" id="PS51987">
    <property type="entry name" value="GS_CATALYTIC"/>
    <property type="match status" value="1"/>
</dbReference>
<dbReference type="InterPro" id="IPR004809">
    <property type="entry name" value="Gln_synth_I"/>
</dbReference>
<dbReference type="InterPro" id="IPR008147">
    <property type="entry name" value="Gln_synt_N"/>
</dbReference>
<evidence type="ECO:0000259" key="18">
    <source>
        <dbReference type="PROSITE" id="PS51987"/>
    </source>
</evidence>
<evidence type="ECO:0000313" key="19">
    <source>
        <dbReference type="EMBL" id="HIU56945.1"/>
    </source>
</evidence>
<dbReference type="AlphaFoldDB" id="A0A9D1SEA5"/>
<evidence type="ECO:0000256" key="1">
    <source>
        <dbReference type="ARBA" id="ARBA00004496"/>
    </source>
</evidence>
<reference evidence="19" key="2">
    <citation type="journal article" date="2021" name="PeerJ">
        <title>Extensive microbial diversity within the chicken gut microbiome revealed by metagenomics and culture.</title>
        <authorList>
            <person name="Gilroy R."/>
            <person name="Ravi A."/>
            <person name="Getino M."/>
            <person name="Pursley I."/>
            <person name="Horton D.L."/>
            <person name="Alikhan N.F."/>
            <person name="Baker D."/>
            <person name="Gharbi K."/>
            <person name="Hall N."/>
            <person name="Watson M."/>
            <person name="Adriaenssens E.M."/>
            <person name="Foster-Nyarko E."/>
            <person name="Jarju S."/>
            <person name="Secka A."/>
            <person name="Antonio M."/>
            <person name="Oren A."/>
            <person name="Chaudhuri R.R."/>
            <person name="La Ragione R."/>
            <person name="Hildebrand F."/>
            <person name="Pallen M.J."/>
        </authorList>
    </citation>
    <scope>NUCLEOTIDE SEQUENCE</scope>
    <source>
        <strain evidence="19">USAMLcec3-3695</strain>
    </source>
</reference>
<dbReference type="GO" id="GO:0004356">
    <property type="term" value="F:glutamine synthetase activity"/>
    <property type="evidence" value="ECO:0007669"/>
    <property type="project" value="UniProtKB-EC"/>
</dbReference>
<evidence type="ECO:0000256" key="15">
    <source>
        <dbReference type="PROSITE-ProRule" id="PRU01330"/>
    </source>
</evidence>
<accession>A0A9D1SEA5</accession>
<dbReference type="InterPro" id="IPR014746">
    <property type="entry name" value="Gln_synth/guanido_kin_cat_dom"/>
</dbReference>
<feature type="binding site" evidence="12">
    <location>
        <position position="313"/>
    </location>
    <ligand>
        <name>L-glutamate</name>
        <dbReference type="ChEBI" id="CHEBI:29985"/>
    </ligand>
</feature>
<feature type="binding site" evidence="14">
    <location>
        <position position="131"/>
    </location>
    <ligand>
        <name>Mg(2+)</name>
        <dbReference type="ChEBI" id="CHEBI:18420"/>
        <label>1</label>
    </ligand>
</feature>
<comment type="subcellular location">
    <subcellularLocation>
        <location evidence="1">Cytoplasm</location>
    </subcellularLocation>
</comment>
<dbReference type="GO" id="GO:0046872">
    <property type="term" value="F:metal ion binding"/>
    <property type="evidence" value="ECO:0007669"/>
    <property type="project" value="UniProtKB-KW"/>
</dbReference>
<dbReference type="SUPFAM" id="SSF54368">
    <property type="entry name" value="Glutamine synthetase, N-terminal domain"/>
    <property type="match status" value="1"/>
</dbReference>
<evidence type="ECO:0000256" key="13">
    <source>
        <dbReference type="PIRSR" id="PIRSR604809-2"/>
    </source>
</evidence>
<feature type="binding site" evidence="14">
    <location>
        <position position="129"/>
    </location>
    <ligand>
        <name>Mg(2+)</name>
        <dbReference type="ChEBI" id="CHEBI:18420"/>
        <label>1</label>
    </ligand>
</feature>
<name>A0A9D1SEA5_9FIRM</name>
<feature type="binding site" evidence="13">
    <location>
        <position position="313"/>
    </location>
    <ligand>
        <name>ATP</name>
        <dbReference type="ChEBI" id="CHEBI:30616"/>
    </ligand>
</feature>
<keyword evidence="7 14" id="KW-0479">Metal-binding</keyword>
<dbReference type="GO" id="GO:0005737">
    <property type="term" value="C:cytoplasm"/>
    <property type="evidence" value="ECO:0007669"/>
    <property type="project" value="UniProtKB-SubCell"/>
</dbReference>
<evidence type="ECO:0000256" key="16">
    <source>
        <dbReference type="RuleBase" id="RU000384"/>
    </source>
</evidence>
<dbReference type="Pfam" id="PF03951">
    <property type="entry name" value="Gln-synt_N"/>
    <property type="match status" value="1"/>
</dbReference>
<dbReference type="Gene3D" id="3.30.590.10">
    <property type="entry name" value="Glutamine synthetase/guanido kinase, catalytic domain"/>
    <property type="match status" value="1"/>
</dbReference>
<feature type="binding site" evidence="14">
    <location>
        <position position="331"/>
    </location>
    <ligand>
        <name>Mg(2+)</name>
        <dbReference type="ChEBI" id="CHEBI:18420"/>
        <label>1</label>
    </ligand>
</feature>
<evidence type="ECO:0000256" key="4">
    <source>
        <dbReference type="ARBA" id="ARBA00021364"/>
    </source>
</evidence>
<feature type="binding site" evidence="14">
    <location>
        <position position="242"/>
    </location>
    <ligand>
        <name>Mg(2+)</name>
        <dbReference type="ChEBI" id="CHEBI:18420"/>
        <label>1</label>
    </ligand>
</feature>
<evidence type="ECO:0000256" key="6">
    <source>
        <dbReference type="ARBA" id="ARBA00022598"/>
    </source>
</evidence>
<comment type="caution">
    <text evidence="19">The sequence shown here is derived from an EMBL/GenBank/DDBJ whole genome shotgun (WGS) entry which is preliminary data.</text>
</comment>
<dbReference type="GO" id="GO:0005524">
    <property type="term" value="F:ATP binding"/>
    <property type="evidence" value="ECO:0007669"/>
    <property type="project" value="UniProtKB-KW"/>
</dbReference>
<feature type="binding site" evidence="12">
    <location>
        <position position="295"/>
    </location>
    <ligand>
        <name>L-glutamate</name>
        <dbReference type="ChEBI" id="CHEBI:29985"/>
    </ligand>
</feature>
<evidence type="ECO:0000256" key="11">
    <source>
        <dbReference type="ARBA" id="ARBA00030668"/>
    </source>
</evidence>
<keyword evidence="5" id="KW-0963">Cytoplasm</keyword>
<evidence type="ECO:0000256" key="9">
    <source>
        <dbReference type="ARBA" id="ARBA00022840"/>
    </source>
</evidence>
<evidence type="ECO:0000256" key="12">
    <source>
        <dbReference type="PIRSR" id="PIRSR604809-1"/>
    </source>
</evidence>
<evidence type="ECO:0000256" key="7">
    <source>
        <dbReference type="ARBA" id="ARBA00022723"/>
    </source>
</evidence>
<keyword evidence="14" id="KW-0460">Magnesium</keyword>
<evidence type="ECO:0000256" key="5">
    <source>
        <dbReference type="ARBA" id="ARBA00022490"/>
    </source>
</evidence>
<dbReference type="SMART" id="SM01230">
    <property type="entry name" value="Gln-synt_C"/>
    <property type="match status" value="1"/>
</dbReference>
<dbReference type="NCBIfam" id="TIGR00653">
    <property type="entry name" value="GlnA"/>
    <property type="match status" value="1"/>
</dbReference>
<feature type="domain" description="GS beta-grasp" evidence="17">
    <location>
        <begin position="14"/>
        <end position="99"/>
    </location>
</feature>
<organism evidence="19 20">
    <name type="scientific">Candidatus Ornithomonoglobus merdipullorum</name>
    <dbReference type="NCBI Taxonomy" id="2840895"/>
    <lineage>
        <taxon>Bacteria</taxon>
        <taxon>Bacillati</taxon>
        <taxon>Bacillota</taxon>
        <taxon>Clostridia</taxon>
        <taxon>Candidatus Ornithomonoglobus</taxon>
    </lineage>
</organism>
<protein>
    <recommendedName>
        <fullName evidence="4">Glutamine synthetase</fullName>
        <ecNumber evidence="3">6.3.1.2</ecNumber>
    </recommendedName>
    <alternativeName>
        <fullName evidence="11">Glutamate--ammonia ligase</fullName>
    </alternativeName>
    <alternativeName>
        <fullName evidence="10">Glutamine synthetase I alpha</fullName>
    </alternativeName>
</protein>
<dbReference type="PROSITE" id="PS51986">
    <property type="entry name" value="GS_BETA_GRASP"/>
    <property type="match status" value="1"/>
</dbReference>
<dbReference type="PANTHER" id="PTHR43785">
    <property type="entry name" value="GAMMA-GLUTAMYLPUTRESCINE SYNTHETASE"/>
    <property type="match status" value="1"/>
</dbReference>
<dbReference type="Proteomes" id="UP000824109">
    <property type="component" value="Unassembled WGS sequence"/>
</dbReference>
<comment type="similarity">
    <text evidence="2 15 16">Belongs to the glutamine synthetase family.</text>
</comment>
<evidence type="ECO:0000313" key="20">
    <source>
        <dbReference type="Proteomes" id="UP000824109"/>
    </source>
</evidence>
<feature type="binding site" evidence="12">
    <location>
        <position position="333"/>
    </location>
    <ligand>
        <name>L-glutamate</name>
        <dbReference type="ChEBI" id="CHEBI:29985"/>
    </ligand>
</feature>
<dbReference type="Gene3D" id="3.10.20.70">
    <property type="entry name" value="Glutamine synthetase, N-terminal domain"/>
    <property type="match status" value="1"/>
</dbReference>
<dbReference type="GO" id="GO:0006542">
    <property type="term" value="P:glutamine biosynthetic process"/>
    <property type="evidence" value="ECO:0007669"/>
    <property type="project" value="InterPro"/>
</dbReference>
<evidence type="ECO:0000256" key="3">
    <source>
        <dbReference type="ARBA" id="ARBA00012937"/>
    </source>
</evidence>
<feature type="binding site" evidence="14">
    <location>
        <position position="193"/>
    </location>
    <ligand>
        <name>Mg(2+)</name>
        <dbReference type="ChEBI" id="CHEBI:18420"/>
        <label>1</label>
    </ligand>
</feature>
<evidence type="ECO:0000256" key="8">
    <source>
        <dbReference type="ARBA" id="ARBA00022741"/>
    </source>
</evidence>
<feature type="binding site" evidence="13">
    <location>
        <position position="181"/>
    </location>
    <ligand>
        <name>ATP</name>
        <dbReference type="ChEBI" id="CHEBI:30616"/>
    </ligand>
</feature>
<evidence type="ECO:0000259" key="17">
    <source>
        <dbReference type="PROSITE" id="PS51986"/>
    </source>
</evidence>
<dbReference type="EMBL" id="DVNB01000041">
    <property type="protein sequence ID" value="HIU56945.1"/>
    <property type="molecule type" value="Genomic_DNA"/>
</dbReference>
<dbReference type="Pfam" id="PF00120">
    <property type="entry name" value="Gln-synt_C"/>
    <property type="match status" value="1"/>
</dbReference>
<dbReference type="SUPFAM" id="SSF55931">
    <property type="entry name" value="Glutamine synthetase/guanido kinase"/>
    <property type="match status" value="1"/>
</dbReference>
<comment type="cofactor">
    <cofactor evidence="14">
        <name>Mg(2+)</name>
        <dbReference type="ChEBI" id="CHEBI:18420"/>
    </cofactor>
    <text evidence="14">Binds 2 Mg(2+) ions per subunit.</text>
</comment>
<evidence type="ECO:0000256" key="14">
    <source>
        <dbReference type="PIRSR" id="PIRSR604809-3"/>
    </source>
</evidence>
<keyword evidence="8 13" id="KW-0547">Nucleotide-binding</keyword>
<dbReference type="InterPro" id="IPR008146">
    <property type="entry name" value="Gln_synth_cat_dom"/>
</dbReference>
<dbReference type="PANTHER" id="PTHR43785:SF12">
    <property type="entry name" value="TYPE-1 GLUTAMINE SYNTHETASE 2"/>
    <property type="match status" value="1"/>
</dbReference>
<evidence type="ECO:0000256" key="10">
    <source>
        <dbReference type="ARBA" id="ARBA00030136"/>
    </source>
</evidence>
<evidence type="ECO:0000256" key="2">
    <source>
        <dbReference type="ARBA" id="ARBA00009897"/>
    </source>
</evidence>
<dbReference type="InterPro" id="IPR036651">
    <property type="entry name" value="Gln_synt_N_sf"/>
</dbReference>
<feature type="domain" description="GS catalytic" evidence="18">
    <location>
        <begin position="106"/>
        <end position="443"/>
    </location>
</feature>
<feature type="binding site" evidence="14">
    <location>
        <position position="186"/>
    </location>
    <ligand>
        <name>Mg(2+)</name>
        <dbReference type="ChEBI" id="CHEBI:18420"/>
        <label>1</label>
    </ligand>
</feature>
<keyword evidence="6 19" id="KW-0436">Ligase</keyword>
<reference evidence="19" key="1">
    <citation type="submission" date="2020-10" db="EMBL/GenBank/DDBJ databases">
        <authorList>
            <person name="Gilroy R."/>
        </authorList>
    </citation>
    <scope>NUCLEOTIDE SEQUENCE</scope>
    <source>
        <strain evidence="19">USAMLcec3-3695</strain>
    </source>
</reference>
<sequence>MTPKEVILKRVEDEDVRFIRLQFTDMLGQMRNMAITVDRLEEALENRCVFDGSAIDGFANIEESDLYLHPDPTTFAIFPWRPHNGKVARLICDVYTPDGKPLEYNPRLVLERVVKEAEDMGYKLKIGPEIEFFLFNTDESGRPTTETNDSGSYFDMAPLDNGENVRRDICLTLEEMGYTIEASHHEMAHGQHEIVFKEDDALVTADRIVTFRTVVKTIAKRSGLHATFMPKPFADEWGSGMHLTMHLEKDGENVFAFNETTNKFRNETYRFIAGLLRYTREIVCLTNPTVNSYKRFIPGADAPYHISWSENNRSLLIRAIRSRVPEDSSIEYRSPDPTANPYLAIAAILKAGLKGLQDDSIILPPSIGMNVNELSKNDLTMLGIERMPVSLNEALQIAKRSELVEELLGKNLKDSYIAKKETEYDLYRRTISKWELDRYLVQY</sequence>